<gene>
    <name evidence="1" type="ORF">EYC80_008988</name>
</gene>
<protein>
    <submittedName>
        <fullName evidence="1">Uncharacterized protein</fullName>
    </submittedName>
</protein>
<proteinExistence type="predicted"/>
<evidence type="ECO:0000313" key="1">
    <source>
        <dbReference type="EMBL" id="KAB8296205.1"/>
    </source>
</evidence>
<organism evidence="1 2">
    <name type="scientific">Monilinia laxa</name>
    <name type="common">Brown rot fungus</name>
    <name type="synonym">Sclerotinia laxa</name>
    <dbReference type="NCBI Taxonomy" id="61186"/>
    <lineage>
        <taxon>Eukaryota</taxon>
        <taxon>Fungi</taxon>
        <taxon>Dikarya</taxon>
        <taxon>Ascomycota</taxon>
        <taxon>Pezizomycotina</taxon>
        <taxon>Leotiomycetes</taxon>
        <taxon>Helotiales</taxon>
        <taxon>Sclerotiniaceae</taxon>
        <taxon>Monilinia</taxon>
    </lineage>
</organism>
<name>A0A5N6K249_MONLA</name>
<dbReference type="Proteomes" id="UP000326757">
    <property type="component" value="Unassembled WGS sequence"/>
</dbReference>
<accession>A0A5N6K249</accession>
<evidence type="ECO:0000313" key="2">
    <source>
        <dbReference type="Proteomes" id="UP000326757"/>
    </source>
</evidence>
<dbReference type="EMBL" id="VIGI01000009">
    <property type="protein sequence ID" value="KAB8296205.1"/>
    <property type="molecule type" value="Genomic_DNA"/>
</dbReference>
<dbReference type="AlphaFoldDB" id="A0A5N6K249"/>
<keyword evidence="2" id="KW-1185">Reference proteome</keyword>
<reference evidence="1 2" key="1">
    <citation type="submission" date="2019-06" db="EMBL/GenBank/DDBJ databases">
        <title>Genome Sequence of the Brown Rot Fungal Pathogen Monilinia laxa.</title>
        <authorList>
            <person name="De Miccolis Angelini R.M."/>
            <person name="Landi L."/>
            <person name="Abate D."/>
            <person name="Pollastro S."/>
            <person name="Romanazzi G."/>
            <person name="Faretra F."/>
        </authorList>
    </citation>
    <scope>NUCLEOTIDE SEQUENCE [LARGE SCALE GENOMIC DNA]</scope>
    <source>
        <strain evidence="1 2">Mlax316</strain>
    </source>
</reference>
<comment type="caution">
    <text evidence="1">The sequence shown here is derived from an EMBL/GenBank/DDBJ whole genome shotgun (WGS) entry which is preliminary data.</text>
</comment>
<sequence>MTKGIIVCSEHWQSGGAAQLLLLCSMTNLQRLLSLQYIFSRRLPSTNYYSSYGTLLVIHCFRFTLIAIL</sequence>